<dbReference type="NCBIfam" id="TIGR01549">
    <property type="entry name" value="HAD-SF-IA-v1"/>
    <property type="match status" value="1"/>
</dbReference>
<dbReference type="PRINTS" id="PR00413">
    <property type="entry name" value="HADHALOGNASE"/>
</dbReference>
<dbReference type="Gene3D" id="3.40.50.1000">
    <property type="entry name" value="HAD superfamily/HAD-like"/>
    <property type="match status" value="1"/>
</dbReference>
<comment type="caution">
    <text evidence="4">The sequence shown here is derived from an EMBL/GenBank/DDBJ whole genome shotgun (WGS) entry which is preliminary data.</text>
</comment>
<gene>
    <name evidence="4" type="ORF">GCM10009854_25930</name>
</gene>
<dbReference type="SFLD" id="SFLDG01135">
    <property type="entry name" value="C1.5.6:_HAD__Beta-PGM__Phospha"/>
    <property type="match status" value="1"/>
</dbReference>
<dbReference type="PANTHER" id="PTHR46470:SF4">
    <property type="entry name" value="5-AMINO-6-(5-PHOSPHO-D-RIBITYLAMINO)URACIL PHOSPHATASE YIGB"/>
    <property type="match status" value="1"/>
</dbReference>
<evidence type="ECO:0000256" key="2">
    <source>
        <dbReference type="ARBA" id="ARBA00022801"/>
    </source>
</evidence>
<protein>
    <submittedName>
        <fullName evidence="4">HAD family hydrolase</fullName>
    </submittedName>
</protein>
<dbReference type="SFLD" id="SFLDG01129">
    <property type="entry name" value="C1.5:_HAD__Beta-PGM__Phosphata"/>
    <property type="match status" value="1"/>
</dbReference>
<dbReference type="Pfam" id="PF00702">
    <property type="entry name" value="Hydrolase"/>
    <property type="match status" value="1"/>
</dbReference>
<dbReference type="EMBL" id="BAAARA010000008">
    <property type="protein sequence ID" value="GAA2347609.1"/>
    <property type="molecule type" value="Genomic_DNA"/>
</dbReference>
<dbReference type="RefSeq" id="WP_344130839.1">
    <property type="nucleotide sequence ID" value="NZ_BAAARA010000008.1"/>
</dbReference>
<evidence type="ECO:0000256" key="3">
    <source>
        <dbReference type="ARBA" id="ARBA00022842"/>
    </source>
</evidence>
<dbReference type="Proteomes" id="UP001501218">
    <property type="component" value="Unassembled WGS sequence"/>
</dbReference>
<dbReference type="PANTHER" id="PTHR46470">
    <property type="entry name" value="N-ACYLNEURAMINATE-9-PHOSPHATASE"/>
    <property type="match status" value="1"/>
</dbReference>
<keyword evidence="3" id="KW-0460">Magnesium</keyword>
<proteinExistence type="predicted"/>
<organism evidence="4 5">
    <name type="scientific">Saccharopolyspora halophila</name>
    <dbReference type="NCBI Taxonomy" id="405551"/>
    <lineage>
        <taxon>Bacteria</taxon>
        <taxon>Bacillati</taxon>
        <taxon>Actinomycetota</taxon>
        <taxon>Actinomycetes</taxon>
        <taxon>Pseudonocardiales</taxon>
        <taxon>Pseudonocardiaceae</taxon>
        <taxon>Saccharopolyspora</taxon>
    </lineage>
</organism>
<dbReference type="InterPro" id="IPR023214">
    <property type="entry name" value="HAD_sf"/>
</dbReference>
<name>A0ABN3GAT0_9PSEU</name>
<dbReference type="InterPro" id="IPR036412">
    <property type="entry name" value="HAD-like_sf"/>
</dbReference>
<dbReference type="SFLD" id="SFLDS00003">
    <property type="entry name" value="Haloacid_Dehalogenase"/>
    <property type="match status" value="1"/>
</dbReference>
<dbReference type="Gene3D" id="1.20.120.710">
    <property type="entry name" value="Haloacid dehalogenase hydrolase-like domain"/>
    <property type="match status" value="1"/>
</dbReference>
<dbReference type="NCBIfam" id="TIGR01509">
    <property type="entry name" value="HAD-SF-IA-v3"/>
    <property type="match status" value="1"/>
</dbReference>
<accession>A0ABN3GAT0</accession>
<reference evidence="4 5" key="1">
    <citation type="journal article" date="2019" name="Int. J. Syst. Evol. Microbiol.">
        <title>The Global Catalogue of Microorganisms (GCM) 10K type strain sequencing project: providing services to taxonomists for standard genome sequencing and annotation.</title>
        <authorList>
            <consortium name="The Broad Institute Genomics Platform"/>
            <consortium name="The Broad Institute Genome Sequencing Center for Infectious Disease"/>
            <person name="Wu L."/>
            <person name="Ma J."/>
        </authorList>
    </citation>
    <scope>NUCLEOTIDE SEQUENCE [LARGE SCALE GENOMIC DNA]</scope>
    <source>
        <strain evidence="4 5">JCM 16221</strain>
    </source>
</reference>
<comment type="cofactor">
    <cofactor evidence="1">
        <name>Mg(2+)</name>
        <dbReference type="ChEBI" id="CHEBI:18420"/>
    </cofactor>
</comment>
<keyword evidence="2 4" id="KW-0378">Hydrolase</keyword>
<evidence type="ECO:0000313" key="4">
    <source>
        <dbReference type="EMBL" id="GAA2347609.1"/>
    </source>
</evidence>
<dbReference type="SUPFAM" id="SSF56784">
    <property type="entry name" value="HAD-like"/>
    <property type="match status" value="1"/>
</dbReference>
<keyword evidence="5" id="KW-1185">Reference proteome</keyword>
<evidence type="ECO:0000313" key="5">
    <source>
        <dbReference type="Proteomes" id="UP001501218"/>
    </source>
</evidence>
<dbReference type="InterPro" id="IPR051400">
    <property type="entry name" value="HAD-like_hydrolase"/>
</dbReference>
<dbReference type="GO" id="GO:0016787">
    <property type="term" value="F:hydrolase activity"/>
    <property type="evidence" value="ECO:0007669"/>
    <property type="project" value="UniProtKB-KW"/>
</dbReference>
<evidence type="ECO:0000256" key="1">
    <source>
        <dbReference type="ARBA" id="ARBA00001946"/>
    </source>
</evidence>
<dbReference type="InterPro" id="IPR006439">
    <property type="entry name" value="HAD-SF_hydro_IA"/>
</dbReference>
<sequence>MTFALDPSPAPAPAGIKAVCLDLDETLLDVEHASRSALRELVGTDRAWPVWQRITDQHYARYVTDEIGFDAMCVERTKAFFAAFGESLDDAEAACRESLRMAAMQRSWRLFDDVRPCLDWLAATGLRLAVVTNAPGGYQRKKISAVGLAADFDAVVVSGEVGVAKPDPRIFRTACERLGLRPDEVAHVGDRLGTDARGASRAGLHGIWLNRHREECESAGVPAITDLDELPELLVADLVLGTAMEPDRLTPAR</sequence>